<dbReference type="AlphaFoldDB" id="A0A497ENR6"/>
<dbReference type="NCBIfam" id="NF006761">
    <property type="entry name" value="PRK09282.1"/>
    <property type="match status" value="1"/>
</dbReference>
<dbReference type="GO" id="GO:0006094">
    <property type="term" value="P:gluconeogenesis"/>
    <property type="evidence" value="ECO:0007669"/>
    <property type="project" value="TreeGrafter"/>
</dbReference>
<dbReference type="Pfam" id="PF00682">
    <property type="entry name" value="HMGL-like"/>
    <property type="match status" value="1"/>
</dbReference>
<dbReference type="PANTHER" id="PTHR43778:SF2">
    <property type="entry name" value="PYRUVATE CARBOXYLASE, MITOCHONDRIAL"/>
    <property type="match status" value="1"/>
</dbReference>
<dbReference type="GO" id="GO:0016829">
    <property type="term" value="F:lyase activity"/>
    <property type="evidence" value="ECO:0007669"/>
    <property type="project" value="UniProtKB-KW"/>
</dbReference>
<dbReference type="InterPro" id="IPR003379">
    <property type="entry name" value="Carboxylase_cons_dom"/>
</dbReference>
<dbReference type="InterPro" id="IPR055268">
    <property type="entry name" value="PCB-like"/>
</dbReference>
<dbReference type="PROSITE" id="PS50991">
    <property type="entry name" value="PYR_CT"/>
    <property type="match status" value="1"/>
</dbReference>
<reference evidence="2 3" key="1">
    <citation type="submission" date="2018-06" db="EMBL/GenBank/DDBJ databases">
        <title>Extensive metabolic versatility and redundancy in microbially diverse, dynamic hydrothermal sediments.</title>
        <authorList>
            <person name="Dombrowski N."/>
            <person name="Teske A."/>
            <person name="Baker B.J."/>
        </authorList>
    </citation>
    <scope>NUCLEOTIDE SEQUENCE [LARGE SCALE GENOMIC DNA]</scope>
    <source>
        <strain evidence="2">B66_G16</strain>
    </source>
</reference>
<organism evidence="2 3">
    <name type="scientific">Thermoproteota archaeon</name>
    <dbReference type="NCBI Taxonomy" id="2056631"/>
    <lineage>
        <taxon>Archaea</taxon>
        <taxon>Thermoproteota</taxon>
    </lineage>
</organism>
<feature type="domain" description="Pyruvate carboxyltransferase" evidence="1">
    <location>
        <begin position="2"/>
        <end position="262"/>
    </location>
</feature>
<dbReference type="EMBL" id="QMQV01000061">
    <property type="protein sequence ID" value="RLE48722.1"/>
    <property type="molecule type" value="Genomic_DNA"/>
</dbReference>
<comment type="caution">
    <text evidence="2">The sequence shown here is derived from an EMBL/GenBank/DDBJ whole genome shotgun (WGS) entry which is preliminary data.</text>
</comment>
<sequence length="496" mass="55263">MVKIIDTTTRDGQQSLIATRMTTEDILAILETMDEIGFYAMEVWGGATFDACLRYLNEDPWERIRRIKSGLKKTKTAMLLRGQNLVGYKNYPDDVVEKFVEKAFANGVDLFRIFDALNDVRNLRVAVKTAKRVGAEVHGDVVYTISPVHTLEHYLSVAREIAALEVDAIRIKDMAGLLSPTMAYDLVKGIREETGLPVAVHSHSTCGLCPLNYMKALEAGAEYIDTAISGFAFGTSQPAVESLLVALKGSKFELKLNEEALAKASAYFRRLREKYRKYASEYTDRIDPEVVFHQIPGGMMSNLVAQLKEYNALDKLGEVLKEVYEVRKDLGYPPLVTPLSQIVGTQAVVNVMAGKRYEIVIRELEDYVKGLYGRPPAPIDEKLVKRVLGDSKPIDVRPADLLEPVLDKIPDEVKALARKEEDLLSYALFPQQALAFLRGEAKKEVEVLQAPKVEAEAKPSVNPTSVSATTATITAKARKLRVMIGDEVFEIIFEET</sequence>
<gene>
    <name evidence="2" type="ORF">DRJ31_06585</name>
</gene>
<evidence type="ECO:0000313" key="3">
    <source>
        <dbReference type="Proteomes" id="UP000278475"/>
    </source>
</evidence>
<dbReference type="GO" id="GO:0005737">
    <property type="term" value="C:cytoplasm"/>
    <property type="evidence" value="ECO:0007669"/>
    <property type="project" value="TreeGrafter"/>
</dbReference>
<evidence type="ECO:0000259" key="1">
    <source>
        <dbReference type="PROSITE" id="PS50991"/>
    </source>
</evidence>
<dbReference type="CDD" id="cd07937">
    <property type="entry name" value="DRE_TIM_PC_TC_5S"/>
    <property type="match status" value="1"/>
</dbReference>
<dbReference type="EC" id="4.1.1.3" evidence="2"/>
<dbReference type="SUPFAM" id="SSF51569">
    <property type="entry name" value="Aldolase"/>
    <property type="match status" value="1"/>
</dbReference>
<dbReference type="InterPro" id="IPR000891">
    <property type="entry name" value="PYR_CT"/>
</dbReference>
<accession>A0A497ENR6</accession>
<name>A0A497ENR6_9CREN</name>
<keyword evidence="2" id="KW-0456">Lyase</keyword>
<dbReference type="Gene3D" id="3.20.20.70">
    <property type="entry name" value="Aldolase class I"/>
    <property type="match status" value="1"/>
</dbReference>
<protein>
    <submittedName>
        <fullName evidence="2">Oxaloacetate decarboxylase subunit alpha</fullName>
        <ecNumber evidence="2">4.1.1.3</ecNumber>
    </submittedName>
</protein>
<dbReference type="Pfam" id="PF02436">
    <property type="entry name" value="PYC_OADA"/>
    <property type="match status" value="1"/>
</dbReference>
<evidence type="ECO:0000313" key="2">
    <source>
        <dbReference type="EMBL" id="RLE48722.1"/>
    </source>
</evidence>
<dbReference type="GO" id="GO:0004736">
    <property type="term" value="F:pyruvate carboxylase activity"/>
    <property type="evidence" value="ECO:0007669"/>
    <property type="project" value="TreeGrafter"/>
</dbReference>
<dbReference type="InterPro" id="IPR013785">
    <property type="entry name" value="Aldolase_TIM"/>
</dbReference>
<proteinExistence type="predicted"/>
<dbReference type="SUPFAM" id="SSF89000">
    <property type="entry name" value="post-HMGL domain-like"/>
    <property type="match status" value="1"/>
</dbReference>
<dbReference type="PANTHER" id="PTHR43778">
    <property type="entry name" value="PYRUVATE CARBOXYLASE"/>
    <property type="match status" value="1"/>
</dbReference>
<dbReference type="Proteomes" id="UP000278475">
    <property type="component" value="Unassembled WGS sequence"/>
</dbReference>